<reference evidence="1 2" key="1">
    <citation type="journal article" date="2020" name="bioRxiv">
        <title>Whole genome comparisons of ergot fungi reveals the divergence and evolution of species within the genus Claviceps are the result of varying mechanisms driving genome evolution and host range expansion.</title>
        <authorList>
            <person name="Wyka S.A."/>
            <person name="Mondo S.J."/>
            <person name="Liu M."/>
            <person name="Dettman J."/>
            <person name="Nalam V."/>
            <person name="Broders K.D."/>
        </authorList>
    </citation>
    <scope>NUCLEOTIDE SEQUENCE [LARGE SCALE GENOMIC DNA]</scope>
    <source>
        <strain evidence="1 2">CCC 1485</strain>
    </source>
</reference>
<keyword evidence="2" id="KW-1185">Reference proteome</keyword>
<protein>
    <submittedName>
        <fullName evidence="1">Uncharacterized protein</fullName>
    </submittedName>
</protein>
<gene>
    <name evidence="1" type="ORF">E4U60_003315</name>
</gene>
<comment type="caution">
    <text evidence="1">The sequence shown here is derived from an EMBL/GenBank/DDBJ whole genome shotgun (WGS) entry which is preliminary data.</text>
</comment>
<sequence length="204" mass="23740">PSLFRTGGQFLDLSSSHSQIYHLTEENVSRVESQLFRLNLTPEQGEHVTPTNDYLGWLAVSLFRQWLAARTKPQIESEGGDNHHSDDNNEYKTPPYSICRIFRNFGSHGPSTFLDHYDYEEFLAINPQLHTRENLCLTYFESRMADLKYLVRRLVYPLLCSSLELDVNKFNASGAMRHELICFTCSTRKDDEIPWPLEPYIPFD</sequence>
<dbReference type="AlphaFoldDB" id="A0A9P7MAL6"/>
<dbReference type="PANTHER" id="PTHR38119">
    <property type="entry name" value="BTB DOMAIN-CONTAINING PROTEIN-RELATED"/>
    <property type="match status" value="1"/>
</dbReference>
<organism evidence="1 2">
    <name type="scientific">Claviceps pazoutovae</name>
    <dbReference type="NCBI Taxonomy" id="1649127"/>
    <lineage>
        <taxon>Eukaryota</taxon>
        <taxon>Fungi</taxon>
        <taxon>Dikarya</taxon>
        <taxon>Ascomycota</taxon>
        <taxon>Pezizomycotina</taxon>
        <taxon>Sordariomycetes</taxon>
        <taxon>Hypocreomycetidae</taxon>
        <taxon>Hypocreales</taxon>
        <taxon>Clavicipitaceae</taxon>
        <taxon>Claviceps</taxon>
    </lineage>
</organism>
<evidence type="ECO:0000313" key="1">
    <source>
        <dbReference type="EMBL" id="KAG5935166.1"/>
    </source>
</evidence>
<feature type="non-terminal residue" evidence="1">
    <location>
        <position position="1"/>
    </location>
</feature>
<dbReference type="EMBL" id="SRPO01000268">
    <property type="protein sequence ID" value="KAG5935166.1"/>
    <property type="molecule type" value="Genomic_DNA"/>
</dbReference>
<evidence type="ECO:0000313" key="2">
    <source>
        <dbReference type="Proteomes" id="UP000706124"/>
    </source>
</evidence>
<accession>A0A9P7MAL6</accession>
<name>A0A9P7MAL6_9HYPO</name>
<proteinExistence type="predicted"/>
<dbReference type="Proteomes" id="UP000706124">
    <property type="component" value="Unassembled WGS sequence"/>
</dbReference>
<dbReference type="PANTHER" id="PTHR38119:SF1">
    <property type="entry name" value="BTB DOMAIN-CONTAINING PROTEIN"/>
    <property type="match status" value="1"/>
</dbReference>
<dbReference type="OrthoDB" id="5280838at2759"/>